<protein>
    <recommendedName>
        <fullName evidence="2">2-amino-4-hydroxy-6-hydroxymethyldihydropteridine diphosphokinase</fullName>
        <ecNumber evidence="2">2.7.6.3</ecNumber>
    </recommendedName>
</protein>
<organism evidence="9">
    <name type="scientific">Pseudomonas saudimassiliensis</name>
    <dbReference type="NCBI Taxonomy" id="1461581"/>
    <lineage>
        <taxon>Bacteria</taxon>
        <taxon>Pseudomonadati</taxon>
        <taxon>Pseudomonadota</taxon>
        <taxon>Gammaproteobacteria</taxon>
        <taxon>Pseudomonadales</taxon>
        <taxon>Pseudomonadaceae</taxon>
        <taxon>Pseudomonas</taxon>
    </lineage>
</organism>
<dbReference type="Pfam" id="PF01288">
    <property type="entry name" value="HPPK"/>
    <property type="match status" value="1"/>
</dbReference>
<evidence type="ECO:0000259" key="8">
    <source>
        <dbReference type="Pfam" id="PF01288"/>
    </source>
</evidence>
<dbReference type="GO" id="GO:0003848">
    <property type="term" value="F:2-amino-4-hydroxy-6-hydroxymethyldihydropteridine diphosphokinase activity"/>
    <property type="evidence" value="ECO:0007669"/>
    <property type="project" value="UniProtKB-EC"/>
</dbReference>
<dbReference type="AlphaFoldDB" id="A0A078MBV9"/>
<dbReference type="OrthoDB" id="9790168at2"/>
<dbReference type="PANTHER" id="PTHR43071">
    <property type="entry name" value="2-AMINO-4-HYDROXY-6-HYDROXYMETHYLDIHYDROPTERIDINE PYROPHOSPHOKINASE"/>
    <property type="match status" value="1"/>
</dbReference>
<dbReference type="UniPathway" id="UPA00077">
    <property type="reaction ID" value="UER00155"/>
</dbReference>
<evidence type="ECO:0000256" key="5">
    <source>
        <dbReference type="ARBA" id="ARBA00022777"/>
    </source>
</evidence>
<dbReference type="EMBL" id="LK391969">
    <property type="protein sequence ID" value="CEF26272.1"/>
    <property type="molecule type" value="Genomic_DNA"/>
</dbReference>
<dbReference type="SUPFAM" id="SSF55083">
    <property type="entry name" value="6-hydroxymethyl-7,8-dihydropterin pyrophosphokinase, HPPK"/>
    <property type="match status" value="1"/>
</dbReference>
<dbReference type="EMBL" id="LM997413">
    <property type="protein sequence ID" value="CEA03679.1"/>
    <property type="molecule type" value="Genomic_DNA"/>
</dbReference>
<comment type="pathway">
    <text evidence="1">Cofactor biosynthesis; tetrahydrofolate biosynthesis; 2-amino-4-hydroxy-6-hydroxymethyl-7,8-dihydropteridine diphosphate from 7,8-dihydroneopterin triphosphate: step 4/4.</text>
</comment>
<dbReference type="NCBIfam" id="TIGR01498">
    <property type="entry name" value="folK"/>
    <property type="match status" value="1"/>
</dbReference>
<dbReference type="EC" id="2.7.6.3" evidence="2"/>
<evidence type="ECO:0000256" key="7">
    <source>
        <dbReference type="ARBA" id="ARBA00022909"/>
    </source>
</evidence>
<keyword evidence="5 9" id="KW-0418">Kinase</keyword>
<evidence type="ECO:0000256" key="4">
    <source>
        <dbReference type="ARBA" id="ARBA00022741"/>
    </source>
</evidence>
<accession>A0A078MBV9</accession>
<evidence type="ECO:0000256" key="2">
    <source>
        <dbReference type="ARBA" id="ARBA00013253"/>
    </source>
</evidence>
<dbReference type="RefSeq" id="WP_044498826.1">
    <property type="nucleotide sequence ID" value="NZ_LK391969.1"/>
</dbReference>
<reference evidence="9" key="1">
    <citation type="submission" date="2014-07" db="EMBL/GenBank/DDBJ databases">
        <authorList>
            <person name="Urmite Genomes Urmite Genomes"/>
        </authorList>
    </citation>
    <scope>NUCLEOTIDE SEQUENCE</scope>
    <source>
        <strain evidence="9">12M76_air</strain>
    </source>
</reference>
<proteinExistence type="predicted"/>
<keyword evidence="7" id="KW-0289">Folate biosynthesis</keyword>
<sequence length="187" mass="20444">MNTVYLGIGSNTDREHHLRRGLDALEQLLGPLEISPVFESDAVGMLGTRFYNLVVGARCQLGLADLNAALKAIEAACGRREQASPGRITLDIDVLLYGELVGRHEGVLLPRPEIRRNAFVLWPLALLAPTVQLAGSELSIGRLWDDWRGEQKVWPVPFEWRGQALTPTALLRERLPAHSPAPGSGAA</sequence>
<keyword evidence="4" id="KW-0547">Nucleotide-binding</keyword>
<dbReference type="GO" id="GO:0016301">
    <property type="term" value="F:kinase activity"/>
    <property type="evidence" value="ECO:0007669"/>
    <property type="project" value="UniProtKB-KW"/>
</dbReference>
<dbReference type="PANTHER" id="PTHR43071:SF2">
    <property type="entry name" value="2-AMINO-4-HYDROXY-6-HYDROXYMETHYLDIHYDROPTERIDINE PYROPHOSPHOKINASE"/>
    <property type="match status" value="1"/>
</dbReference>
<dbReference type="InterPro" id="IPR000550">
    <property type="entry name" value="Hppk"/>
</dbReference>
<dbReference type="CDD" id="cd00483">
    <property type="entry name" value="HPPK"/>
    <property type="match status" value="1"/>
</dbReference>
<evidence type="ECO:0000256" key="1">
    <source>
        <dbReference type="ARBA" id="ARBA00005051"/>
    </source>
</evidence>
<keyword evidence="3" id="KW-0808">Transferase</keyword>
<dbReference type="GO" id="GO:0005524">
    <property type="term" value="F:ATP binding"/>
    <property type="evidence" value="ECO:0007669"/>
    <property type="project" value="UniProtKB-KW"/>
</dbReference>
<evidence type="ECO:0000313" key="9">
    <source>
        <dbReference type="EMBL" id="CEA03679.1"/>
    </source>
</evidence>
<dbReference type="GO" id="GO:0046656">
    <property type="term" value="P:folic acid biosynthetic process"/>
    <property type="evidence" value="ECO:0007669"/>
    <property type="project" value="UniProtKB-KW"/>
</dbReference>
<gene>
    <name evidence="9" type="ORF">BN1049_01199</name>
</gene>
<dbReference type="PATRIC" id="fig|1461581.3.peg.1175"/>
<feature type="domain" description="7,8-dihydro-6-hydroxymethylpterin-pyrophosphokinase" evidence="8">
    <location>
        <begin position="5"/>
        <end position="129"/>
    </location>
</feature>
<keyword evidence="6" id="KW-0067">ATP-binding</keyword>
<dbReference type="Gene3D" id="3.30.70.560">
    <property type="entry name" value="7,8-Dihydro-6-hydroxymethylpterin-pyrophosphokinase HPPK"/>
    <property type="match status" value="1"/>
</dbReference>
<evidence type="ECO:0000256" key="3">
    <source>
        <dbReference type="ARBA" id="ARBA00022679"/>
    </source>
</evidence>
<dbReference type="GO" id="GO:0046654">
    <property type="term" value="P:tetrahydrofolate biosynthetic process"/>
    <property type="evidence" value="ECO:0007669"/>
    <property type="project" value="UniProtKB-UniPathway"/>
</dbReference>
<dbReference type="InterPro" id="IPR035907">
    <property type="entry name" value="Hppk_sf"/>
</dbReference>
<name>A0A078MBV9_9PSED</name>
<evidence type="ECO:0000256" key="6">
    <source>
        <dbReference type="ARBA" id="ARBA00022840"/>
    </source>
</evidence>